<dbReference type="InterPro" id="IPR043797">
    <property type="entry name" value="MupG_N"/>
</dbReference>
<reference evidence="3 4" key="1">
    <citation type="submission" date="2020-03" db="EMBL/GenBank/DDBJ databases">
        <title>Spirochaetal bacteria isolated from arthropods constitute a novel genus Entomospira genus novum within the order Spirochaetales.</title>
        <authorList>
            <person name="Grana-Miraglia L."/>
            <person name="Sikutova S."/>
            <person name="Fingerle V."/>
            <person name="Sing A."/>
            <person name="Castillo-Ramirez S."/>
            <person name="Margos G."/>
            <person name="Rudolf I."/>
        </authorList>
    </citation>
    <scope>NUCLEOTIDE SEQUENCE [LARGE SCALE GENOMIC DNA]</scope>
    <source>
        <strain evidence="3 4">BR193</strain>
    </source>
</reference>
<dbReference type="RefSeq" id="WP_167699934.1">
    <property type="nucleotide sequence ID" value="NZ_CP118174.1"/>
</dbReference>
<organism evidence="3 4">
    <name type="scientific">Entomospira entomophila</name>
    <dbReference type="NCBI Taxonomy" id="2719988"/>
    <lineage>
        <taxon>Bacteria</taxon>
        <taxon>Pseudomonadati</taxon>
        <taxon>Spirochaetota</taxon>
        <taxon>Spirochaetia</taxon>
        <taxon>Spirochaetales</taxon>
        <taxon>Spirochaetaceae</taxon>
        <taxon>Entomospira</taxon>
    </lineage>
</organism>
<dbReference type="SUPFAM" id="SSF50891">
    <property type="entry name" value="Cyclophilin-like"/>
    <property type="match status" value="1"/>
</dbReference>
<gene>
    <name evidence="3" type="ORF">HCT14_02235</name>
</gene>
<dbReference type="EMBL" id="JAATLJ010000001">
    <property type="protein sequence ID" value="NIZ40331.1"/>
    <property type="molecule type" value="Genomic_DNA"/>
</dbReference>
<evidence type="ECO:0000259" key="1">
    <source>
        <dbReference type="Pfam" id="PF05913"/>
    </source>
</evidence>
<dbReference type="Gene3D" id="3.20.20.70">
    <property type="entry name" value="Aldolase class I"/>
    <property type="match status" value="1"/>
</dbReference>
<feature type="domain" description="6-phospho-N-acetylmuramidase C-terminal" evidence="1">
    <location>
        <begin position="245"/>
        <end position="358"/>
    </location>
</feature>
<evidence type="ECO:0000259" key="2">
    <source>
        <dbReference type="Pfam" id="PF19200"/>
    </source>
</evidence>
<sequence length="360" mass="40843">MRQLGISVYAGHAPVAENKAYLELASKYGFTRVFMCLLSIDGDKDKIVADFKETVMYANTLGYDVIVDVAPRIFSALNISYQDLSFFAELGVKGFRLDIGYTGAEEAMMTFNPHGLQVEINMSNDTHYIETIMDYKPNTDALLGCHNFYPHAYSGLTREHFMRCTERFKQFGLTTAAFVNSQRATFGPWPVDQGLCTLEEHRELPIEVQAKDLFFSGIDAVIISNCFASEEELIALSTIKKELLEMKVGLIADLPEVERSIVLNELHFNRGDVSEYLIRSTQSRVKYKGHQFNLMNAKPMIERGDIIIESSLYGHYAGELQIAKQQMKNSGKSSVIGKIAPEYHFFLDKIEAWQKFRLML</sequence>
<evidence type="ECO:0000313" key="4">
    <source>
        <dbReference type="Proteomes" id="UP000711995"/>
    </source>
</evidence>
<proteinExistence type="predicted"/>
<dbReference type="SUPFAM" id="SSF51445">
    <property type="entry name" value="(Trans)glycosidases"/>
    <property type="match status" value="1"/>
</dbReference>
<dbReference type="Pfam" id="PF19200">
    <property type="entry name" value="MupG_N"/>
    <property type="match status" value="1"/>
</dbReference>
<comment type="caution">
    <text evidence="3">The sequence shown here is derived from an EMBL/GenBank/DDBJ whole genome shotgun (WGS) entry which is preliminary data.</text>
</comment>
<feature type="domain" description="6-phospho-N-acetylmuramidase N-terminal" evidence="2">
    <location>
        <begin position="4"/>
        <end position="237"/>
    </location>
</feature>
<dbReference type="Gene3D" id="2.40.100.10">
    <property type="entry name" value="Cyclophilin-like"/>
    <property type="match status" value="1"/>
</dbReference>
<dbReference type="Proteomes" id="UP000711995">
    <property type="component" value="Unassembled WGS sequence"/>
</dbReference>
<dbReference type="InterPro" id="IPR043894">
    <property type="entry name" value="MupG_C"/>
</dbReference>
<dbReference type="PANTHER" id="PTHR38435:SF1">
    <property type="entry name" value="DUF871 DOMAIN-CONTAINING PROTEIN"/>
    <property type="match status" value="1"/>
</dbReference>
<dbReference type="PANTHER" id="PTHR38435">
    <property type="match status" value="1"/>
</dbReference>
<keyword evidence="4" id="KW-1185">Reference proteome</keyword>
<name>A0A968GBH9_9SPIO</name>
<dbReference type="InterPro" id="IPR029000">
    <property type="entry name" value="Cyclophilin-like_dom_sf"/>
</dbReference>
<dbReference type="Pfam" id="PF05913">
    <property type="entry name" value="MupG_C"/>
    <property type="match status" value="1"/>
</dbReference>
<accession>A0A968GBH9</accession>
<dbReference type="AlphaFoldDB" id="A0A968GBH9"/>
<dbReference type="InterPro" id="IPR013785">
    <property type="entry name" value="Aldolase_TIM"/>
</dbReference>
<evidence type="ECO:0000313" key="3">
    <source>
        <dbReference type="EMBL" id="NIZ40331.1"/>
    </source>
</evidence>
<dbReference type="InterPro" id="IPR017853">
    <property type="entry name" value="GH"/>
</dbReference>
<protein>
    <submittedName>
        <fullName evidence="3">DUF871 domain-containing protein</fullName>
    </submittedName>
</protein>
<dbReference type="InterPro" id="IPR008589">
    <property type="entry name" value="MupG"/>
</dbReference>